<dbReference type="Proteomes" id="UP001363151">
    <property type="component" value="Unassembled WGS sequence"/>
</dbReference>
<dbReference type="EMBL" id="JBBJCI010000038">
    <property type="protein sequence ID" value="KAK7250162.1"/>
    <property type="molecule type" value="Genomic_DNA"/>
</dbReference>
<dbReference type="InterPro" id="IPR011990">
    <property type="entry name" value="TPR-like_helical_dom_sf"/>
</dbReference>
<dbReference type="SMART" id="SM00028">
    <property type="entry name" value="TPR"/>
    <property type="match status" value="10"/>
</dbReference>
<reference evidence="4 5" key="1">
    <citation type="submission" date="2024-03" db="EMBL/GenBank/DDBJ databases">
        <title>Aureococcus anophagefferens CCMP1851 and Kratosvirus quantuckense: Draft genome of a second virus-susceptible host strain in the model system.</title>
        <authorList>
            <person name="Chase E."/>
            <person name="Truchon A.R."/>
            <person name="Schepens W."/>
            <person name="Wilhelm S.W."/>
        </authorList>
    </citation>
    <scope>NUCLEOTIDE SEQUENCE [LARGE SCALE GENOMIC DNA]</scope>
    <source>
        <strain evidence="4 5">CCMP1851</strain>
    </source>
</reference>
<dbReference type="InterPro" id="IPR022742">
    <property type="entry name" value="Hydrolase_4"/>
</dbReference>
<keyword evidence="4" id="KW-0378">Hydrolase</keyword>
<dbReference type="Pfam" id="PF00515">
    <property type="entry name" value="TPR_1"/>
    <property type="match status" value="1"/>
</dbReference>
<gene>
    <name evidence="4" type="ORF">SO694_00006562</name>
</gene>
<feature type="compositionally biased region" description="Low complexity" evidence="2">
    <location>
        <begin position="774"/>
        <end position="801"/>
    </location>
</feature>
<feature type="compositionally biased region" description="Basic and acidic residues" evidence="2">
    <location>
        <begin position="802"/>
        <end position="818"/>
    </location>
</feature>
<evidence type="ECO:0000313" key="4">
    <source>
        <dbReference type="EMBL" id="KAK7250162.1"/>
    </source>
</evidence>
<keyword evidence="1" id="KW-0802">TPR repeat</keyword>
<feature type="repeat" description="TPR" evidence="1">
    <location>
        <begin position="673"/>
        <end position="706"/>
    </location>
</feature>
<evidence type="ECO:0000313" key="5">
    <source>
        <dbReference type="Proteomes" id="UP001363151"/>
    </source>
</evidence>
<protein>
    <submittedName>
        <fullName evidence="4">Palmitoyl-(Protein) hydrolase</fullName>
    </submittedName>
</protein>
<keyword evidence="5" id="KW-1185">Reference proteome</keyword>
<feature type="repeat" description="TPR" evidence="1">
    <location>
        <begin position="537"/>
        <end position="570"/>
    </location>
</feature>
<dbReference type="GO" id="GO:0016787">
    <property type="term" value="F:hydrolase activity"/>
    <property type="evidence" value="ECO:0007669"/>
    <property type="project" value="UniProtKB-KW"/>
</dbReference>
<feature type="repeat" description="TPR" evidence="1">
    <location>
        <begin position="503"/>
        <end position="536"/>
    </location>
</feature>
<feature type="compositionally biased region" description="Basic residues" evidence="2">
    <location>
        <begin position="819"/>
        <end position="829"/>
    </location>
</feature>
<dbReference type="SUPFAM" id="SSF53474">
    <property type="entry name" value="alpha/beta-Hydrolases"/>
    <property type="match status" value="1"/>
</dbReference>
<feature type="repeat" description="TPR" evidence="1">
    <location>
        <begin position="639"/>
        <end position="672"/>
    </location>
</feature>
<proteinExistence type="predicted"/>
<dbReference type="Pfam" id="PF13432">
    <property type="entry name" value="TPR_16"/>
    <property type="match status" value="4"/>
</dbReference>
<dbReference type="PROSITE" id="PS50005">
    <property type="entry name" value="TPR"/>
    <property type="match status" value="9"/>
</dbReference>
<dbReference type="PANTHER" id="PTHR43358">
    <property type="entry name" value="ALPHA/BETA-HYDROLASE"/>
    <property type="match status" value="1"/>
</dbReference>
<name>A0ABR1GAV5_AURAN</name>
<feature type="repeat" description="TPR" evidence="1">
    <location>
        <begin position="605"/>
        <end position="638"/>
    </location>
</feature>
<dbReference type="Pfam" id="PF12146">
    <property type="entry name" value="Hydrolase_4"/>
    <property type="match status" value="1"/>
</dbReference>
<dbReference type="InterPro" id="IPR019734">
    <property type="entry name" value="TPR_rpt"/>
</dbReference>
<dbReference type="Gene3D" id="1.25.40.10">
    <property type="entry name" value="Tetratricopeptide repeat domain"/>
    <property type="match status" value="5"/>
</dbReference>
<feature type="domain" description="Serine aminopeptidase S33" evidence="3">
    <location>
        <begin position="120"/>
        <end position="208"/>
    </location>
</feature>
<feature type="repeat" description="TPR" evidence="1">
    <location>
        <begin position="435"/>
        <end position="468"/>
    </location>
</feature>
<dbReference type="PANTHER" id="PTHR43358:SF4">
    <property type="entry name" value="ALPHA_BETA HYDROLASE FOLD-1 DOMAIN-CONTAINING PROTEIN"/>
    <property type="match status" value="1"/>
</dbReference>
<evidence type="ECO:0000256" key="1">
    <source>
        <dbReference type="PROSITE-ProRule" id="PRU00339"/>
    </source>
</evidence>
<feature type="repeat" description="TPR" evidence="1">
    <location>
        <begin position="469"/>
        <end position="502"/>
    </location>
</feature>
<feature type="region of interest" description="Disordered" evidence="2">
    <location>
        <begin position="773"/>
        <end position="843"/>
    </location>
</feature>
<accession>A0ABR1GAV5</accession>
<dbReference type="Gene3D" id="3.40.50.1820">
    <property type="entry name" value="alpha/beta hydrolase"/>
    <property type="match status" value="1"/>
</dbReference>
<organism evidence="4 5">
    <name type="scientific">Aureococcus anophagefferens</name>
    <name type="common">Harmful bloom alga</name>
    <dbReference type="NCBI Taxonomy" id="44056"/>
    <lineage>
        <taxon>Eukaryota</taxon>
        <taxon>Sar</taxon>
        <taxon>Stramenopiles</taxon>
        <taxon>Ochrophyta</taxon>
        <taxon>Pelagophyceae</taxon>
        <taxon>Pelagomonadales</taxon>
        <taxon>Pelagomonadaceae</taxon>
        <taxon>Aureococcus</taxon>
    </lineage>
</organism>
<feature type="repeat" description="TPR" evidence="1">
    <location>
        <begin position="571"/>
        <end position="604"/>
    </location>
</feature>
<feature type="compositionally biased region" description="Basic and acidic residues" evidence="2">
    <location>
        <begin position="830"/>
        <end position="843"/>
    </location>
</feature>
<comment type="caution">
    <text evidence="4">The sequence shown here is derived from an EMBL/GenBank/DDBJ whole genome shotgun (WGS) entry which is preliminary data.</text>
</comment>
<dbReference type="PROSITE" id="PS50293">
    <property type="entry name" value="TPR_REGION"/>
    <property type="match status" value="1"/>
</dbReference>
<dbReference type="InterPro" id="IPR029058">
    <property type="entry name" value="AB_hydrolase_fold"/>
</dbReference>
<dbReference type="Pfam" id="PF13414">
    <property type="entry name" value="TPR_11"/>
    <property type="match status" value="1"/>
</dbReference>
<evidence type="ECO:0000256" key="2">
    <source>
        <dbReference type="SAM" id="MobiDB-lite"/>
    </source>
</evidence>
<sequence length="991" mass="106683">MGGSSSKEAGGNGGGGPEAAASPSYWSIMRQGYDELVNAIIRPPRAEYDIERLGPREFAFCGKQYMRTDLVLVNQRGLALQCSHWEPVERVAEALPCVVFMHGNSSARLEGLNQLSVCLGFGVTLFSFDCAGSGKSEGKYVSLGYWEKDDLRVVVDHLRGSGTVSNIAVWGRSMGAVTALLYQSQDRRLLDNNMTVNAMVLDSPFADFCQLAEELVAKGRERGVVVPTMVTRMALTMLSNSVKSIAGFDIRDLSAITEVPKCTLPALFICAKKDDFIGTHHSQSLHDAYGGPKQIIVADGDHNTLRSSKSLLAIGGFLQRELRVPEAWMDDKAVAMFGSLPWRAGHRGDFLDEQATGFGRDAVGKLQGKIDRSMAVYGSGGPAGGPGGGGKQEQQWCLDQAHYYCNRGNTLEESGKIDAAIRAYRAAITYHSEYPDAHYNLGIALKNRGYVEEAIREYRRTITIKPGHADAHNNLGVALEEKGYVDEAILAYAKAIEHNSQHSEAHCNLADSLQSVGRLDEAVKEYHIAIAQNPGDADTINNLGVALEAKGQLKEAILAYSTAVANKPEHWDAQCNLADALHLRGDLDKAAEVYKFILKYNPTNAQIASSLGNVLHAKGNHAEALAAYEVAVKNNPLDTITHNNMGIVLQTMGEVRRAIAAYQGALRQDPTYAIAHYNLGVALQSQQRLDEAIAAYRTAVKHRPAYADAYNNMGYALQSKGDYGAAIAAYEEAIKLRPDFTSAQANLKHALNKLDGGTAKTIDLIVSSEDQSDRGAASAGAGAAPNGARLPPARARPPASRVADDRVAPPKAEAEHHAKPAQHKAKAHALHKEKQPDKKDKAKGSFFGGILRVAAQRRQEGVHVLRGLVLSGWEMDDFRALPPGRRGVAESARARAGDPSPKQSAGAWNSVRAASLSPSKGDPSRDGRDAPTPGDSAGRGLGGREARGQARDLGVLGRGPRRRPRRRRRRGRRGARAGGAASLAADELQPP</sequence>
<feature type="compositionally biased region" description="Basic residues" evidence="2">
    <location>
        <begin position="959"/>
        <end position="975"/>
    </location>
</feature>
<dbReference type="InterPro" id="IPR052920">
    <property type="entry name" value="DNA-binding_regulatory"/>
</dbReference>
<evidence type="ECO:0000259" key="3">
    <source>
        <dbReference type="Pfam" id="PF12146"/>
    </source>
</evidence>
<feature type="repeat" description="TPR" evidence="1">
    <location>
        <begin position="707"/>
        <end position="740"/>
    </location>
</feature>
<feature type="region of interest" description="Disordered" evidence="2">
    <location>
        <begin position="877"/>
        <end position="991"/>
    </location>
</feature>
<dbReference type="SUPFAM" id="SSF48452">
    <property type="entry name" value="TPR-like"/>
    <property type="match status" value="2"/>
</dbReference>